<evidence type="ECO:0000256" key="1">
    <source>
        <dbReference type="SAM" id="MobiDB-lite"/>
    </source>
</evidence>
<protein>
    <recommendedName>
        <fullName evidence="4">VWFD domain-containing protein</fullName>
    </recommendedName>
</protein>
<keyword evidence="3" id="KW-1185">Reference proteome</keyword>
<name>A0ABQ9F5M6_TEGGR</name>
<dbReference type="EMBL" id="JARBDR010000496">
    <property type="protein sequence ID" value="KAJ8311501.1"/>
    <property type="molecule type" value="Genomic_DNA"/>
</dbReference>
<accession>A0ABQ9F5M6</accession>
<dbReference type="Proteomes" id="UP001217089">
    <property type="component" value="Unassembled WGS sequence"/>
</dbReference>
<evidence type="ECO:0008006" key="4">
    <source>
        <dbReference type="Google" id="ProtNLM"/>
    </source>
</evidence>
<feature type="compositionally biased region" description="Basic and acidic residues" evidence="1">
    <location>
        <begin position="304"/>
        <end position="316"/>
    </location>
</feature>
<comment type="caution">
    <text evidence="2">The sequence shown here is derived from an EMBL/GenBank/DDBJ whole genome shotgun (WGS) entry which is preliminary data.</text>
</comment>
<proteinExistence type="predicted"/>
<sequence>MSLCSGFWSCVNGHSIAACCPDPNQRFVPSLGCVDDPTCIDPCPPSNQNKIVQPEPCRFFADPLSNNRYYEEIPGYKDRLLRNCSQGTIFVEQDCGCDMDPLAMAKLQTGVCNPAVDMNFNYDFQDHSGNQIPCGKENVTISTQRAKFSGAGLVNFWRFAFQDFRDSLAIKLKFQPSGTGNSKQALLTNCIFSDKEQATINIIALTSENKVYMEVETNTTTSSITIAYTPNVENELIFEYNGSRLSGMVKVGQLQRANSTELTGYIKRRQSGIVLGAGSGWGYYDGYIDDKSSNVSAFLASRKNSSEKKNDMEPKRFKSGSGVIA</sequence>
<reference evidence="2 3" key="1">
    <citation type="submission" date="2022-12" db="EMBL/GenBank/DDBJ databases">
        <title>Chromosome-level genome of Tegillarca granosa.</title>
        <authorList>
            <person name="Kim J."/>
        </authorList>
    </citation>
    <scope>NUCLEOTIDE SEQUENCE [LARGE SCALE GENOMIC DNA]</scope>
    <source>
        <strain evidence="2">Teg-2019</strain>
        <tissue evidence="2">Adductor muscle</tissue>
    </source>
</reference>
<evidence type="ECO:0000313" key="2">
    <source>
        <dbReference type="EMBL" id="KAJ8311501.1"/>
    </source>
</evidence>
<organism evidence="2 3">
    <name type="scientific">Tegillarca granosa</name>
    <name type="common">Malaysian cockle</name>
    <name type="synonym">Anadara granosa</name>
    <dbReference type="NCBI Taxonomy" id="220873"/>
    <lineage>
        <taxon>Eukaryota</taxon>
        <taxon>Metazoa</taxon>
        <taxon>Spiralia</taxon>
        <taxon>Lophotrochozoa</taxon>
        <taxon>Mollusca</taxon>
        <taxon>Bivalvia</taxon>
        <taxon>Autobranchia</taxon>
        <taxon>Pteriomorphia</taxon>
        <taxon>Arcoida</taxon>
        <taxon>Arcoidea</taxon>
        <taxon>Arcidae</taxon>
        <taxon>Tegillarca</taxon>
    </lineage>
</organism>
<gene>
    <name evidence="2" type="ORF">KUTeg_010856</name>
</gene>
<feature type="region of interest" description="Disordered" evidence="1">
    <location>
        <begin position="302"/>
        <end position="325"/>
    </location>
</feature>
<evidence type="ECO:0000313" key="3">
    <source>
        <dbReference type="Proteomes" id="UP001217089"/>
    </source>
</evidence>